<gene>
    <name evidence="1" type="ORF">LSALG_LOCUS35009</name>
</gene>
<dbReference type="AlphaFoldDB" id="A0AA35ZNT5"/>
<accession>A0AA35ZNT5</accession>
<dbReference type="Proteomes" id="UP001177003">
    <property type="component" value="Chromosome 8"/>
</dbReference>
<dbReference type="EMBL" id="OX465084">
    <property type="protein sequence ID" value="CAI9296114.1"/>
    <property type="molecule type" value="Genomic_DNA"/>
</dbReference>
<sequence>MVVAVGFSSDLRPENVYVALNHPNTRAQHRNTHTASRDHQPSHHFTVAGGLCRHRRGVVICERQQRTMTAKCALPLTKTQQQQCRGSSVTKDKSDVAAPSNDWVAVAKGGWEREVAATGGKEMGVAAGKECIRRVTAESFL</sequence>
<evidence type="ECO:0000313" key="2">
    <source>
        <dbReference type="Proteomes" id="UP001177003"/>
    </source>
</evidence>
<keyword evidence="2" id="KW-1185">Reference proteome</keyword>
<name>A0AA35ZNT5_LACSI</name>
<evidence type="ECO:0000313" key="1">
    <source>
        <dbReference type="EMBL" id="CAI9296114.1"/>
    </source>
</evidence>
<protein>
    <submittedName>
        <fullName evidence="1">Uncharacterized protein</fullName>
    </submittedName>
</protein>
<organism evidence="1 2">
    <name type="scientific">Lactuca saligna</name>
    <name type="common">Willowleaf lettuce</name>
    <dbReference type="NCBI Taxonomy" id="75948"/>
    <lineage>
        <taxon>Eukaryota</taxon>
        <taxon>Viridiplantae</taxon>
        <taxon>Streptophyta</taxon>
        <taxon>Embryophyta</taxon>
        <taxon>Tracheophyta</taxon>
        <taxon>Spermatophyta</taxon>
        <taxon>Magnoliopsida</taxon>
        <taxon>eudicotyledons</taxon>
        <taxon>Gunneridae</taxon>
        <taxon>Pentapetalae</taxon>
        <taxon>asterids</taxon>
        <taxon>campanulids</taxon>
        <taxon>Asterales</taxon>
        <taxon>Asteraceae</taxon>
        <taxon>Cichorioideae</taxon>
        <taxon>Cichorieae</taxon>
        <taxon>Lactucinae</taxon>
        <taxon>Lactuca</taxon>
    </lineage>
</organism>
<proteinExistence type="predicted"/>
<reference evidence="1" key="1">
    <citation type="submission" date="2023-04" db="EMBL/GenBank/DDBJ databases">
        <authorList>
            <person name="Vijverberg K."/>
            <person name="Xiong W."/>
            <person name="Schranz E."/>
        </authorList>
    </citation>
    <scope>NUCLEOTIDE SEQUENCE</scope>
</reference>